<reference evidence="1 2" key="1">
    <citation type="submission" date="2019-11" db="EMBL/GenBank/DDBJ databases">
        <title>Type strains purchased from KCTC, JCM and DSMZ.</title>
        <authorList>
            <person name="Lu H."/>
        </authorList>
    </citation>
    <scope>NUCLEOTIDE SEQUENCE [LARGE SCALE GENOMIC DNA]</scope>
    <source>
        <strain evidence="1 2">JCM 31587</strain>
    </source>
</reference>
<protein>
    <submittedName>
        <fullName evidence="1">Uncharacterized protein</fullName>
    </submittedName>
</protein>
<dbReference type="Proteomes" id="UP000472320">
    <property type="component" value="Unassembled WGS sequence"/>
</dbReference>
<accession>A0A6L6QMY7</accession>
<name>A0A6L6QMY7_9BURK</name>
<gene>
    <name evidence="1" type="ORF">GM658_24320</name>
</gene>
<dbReference type="RefSeq" id="WP_155456655.1">
    <property type="nucleotide sequence ID" value="NZ_WNKX01000026.1"/>
</dbReference>
<dbReference type="AlphaFoldDB" id="A0A6L6QMY7"/>
<evidence type="ECO:0000313" key="2">
    <source>
        <dbReference type="Proteomes" id="UP000472320"/>
    </source>
</evidence>
<proteinExistence type="predicted"/>
<organism evidence="1 2">
    <name type="scientific">Massilia eburnea</name>
    <dbReference type="NCBI Taxonomy" id="1776165"/>
    <lineage>
        <taxon>Bacteria</taxon>
        <taxon>Pseudomonadati</taxon>
        <taxon>Pseudomonadota</taxon>
        <taxon>Betaproteobacteria</taxon>
        <taxon>Burkholderiales</taxon>
        <taxon>Oxalobacteraceae</taxon>
        <taxon>Telluria group</taxon>
        <taxon>Massilia</taxon>
    </lineage>
</organism>
<sequence length="514" mass="56305">MTRKLLIHMTGERLCCWLWERGQLGPGPCFDPTPDGVQRFTAWLEGRQDTPALMLADLVEEDFQRHLLPHVAGRAGLTMRERRLAQAWRDTPFRCAHVQGREQEGRRDDIVLFSALTNPAVLTPWLDALESQQVPLAALYSPALLSAAVLPDHARREPHLLLVTEHASGIRQTYFQRGLVQFSRLAQATASAEQEAERTRKFLAGAHMLPRDATLQVLALLPLARIASPPAAVISPQLDWRVLPLEEVAARHRLAATASADELFLGLAARLAPPGHYPLGARQRYYSLWRTRKSLYASSAVLAAACLLWVGSNIAGAVLARGHSQELQRATQGYAAAYRRSMSSMPPAVDKTANMKAAVQIAQMVARQGPWPQAALSVLSEALERSPQIRLVQLDWRANAPGVAPVSASSAFPGTATSPALVAPQSSLLIGIPKAPVQQLRLQAEVLVEQDDYRSFLLGMNQFAQELARTPGMAVEIEQLPFDVRPSVKLVGKAGAPSGLGERARFTLNIRWTP</sequence>
<evidence type="ECO:0000313" key="1">
    <source>
        <dbReference type="EMBL" id="MTW13742.1"/>
    </source>
</evidence>
<dbReference type="EMBL" id="WNKX01000026">
    <property type="protein sequence ID" value="MTW13742.1"/>
    <property type="molecule type" value="Genomic_DNA"/>
</dbReference>
<dbReference type="OrthoDB" id="8526168at2"/>
<comment type="caution">
    <text evidence="1">The sequence shown here is derived from an EMBL/GenBank/DDBJ whole genome shotgun (WGS) entry which is preliminary data.</text>
</comment>
<keyword evidence="2" id="KW-1185">Reference proteome</keyword>